<dbReference type="PANTHER" id="PTHR46619">
    <property type="entry name" value="RNA RECOGNITION MOTIF XS DOMAIN PROTEIN-RELATED"/>
    <property type="match status" value="1"/>
</dbReference>
<evidence type="ECO:0000313" key="4">
    <source>
        <dbReference type="Proteomes" id="UP000325081"/>
    </source>
</evidence>
<dbReference type="EMBL" id="BKCP01004372">
    <property type="protein sequence ID" value="GER30639.1"/>
    <property type="molecule type" value="Genomic_DNA"/>
</dbReference>
<organism evidence="3 4">
    <name type="scientific">Striga asiatica</name>
    <name type="common">Asiatic witchweed</name>
    <name type="synonym">Buchnera asiatica</name>
    <dbReference type="NCBI Taxonomy" id="4170"/>
    <lineage>
        <taxon>Eukaryota</taxon>
        <taxon>Viridiplantae</taxon>
        <taxon>Streptophyta</taxon>
        <taxon>Embryophyta</taxon>
        <taxon>Tracheophyta</taxon>
        <taxon>Spermatophyta</taxon>
        <taxon>Magnoliopsida</taxon>
        <taxon>eudicotyledons</taxon>
        <taxon>Gunneridae</taxon>
        <taxon>Pentapetalae</taxon>
        <taxon>asterids</taxon>
        <taxon>lamiids</taxon>
        <taxon>Lamiales</taxon>
        <taxon>Orobanchaceae</taxon>
        <taxon>Buchnereae</taxon>
        <taxon>Striga</taxon>
    </lineage>
</organism>
<reference evidence="4" key="1">
    <citation type="journal article" date="2019" name="Curr. Biol.">
        <title>Genome Sequence of Striga asiatica Provides Insight into the Evolution of Plant Parasitism.</title>
        <authorList>
            <person name="Yoshida S."/>
            <person name="Kim S."/>
            <person name="Wafula E.K."/>
            <person name="Tanskanen J."/>
            <person name="Kim Y.M."/>
            <person name="Honaas L."/>
            <person name="Yang Z."/>
            <person name="Spallek T."/>
            <person name="Conn C.E."/>
            <person name="Ichihashi Y."/>
            <person name="Cheong K."/>
            <person name="Cui S."/>
            <person name="Der J.P."/>
            <person name="Gundlach H."/>
            <person name="Jiao Y."/>
            <person name="Hori C."/>
            <person name="Ishida J.K."/>
            <person name="Kasahara H."/>
            <person name="Kiba T."/>
            <person name="Kim M.S."/>
            <person name="Koo N."/>
            <person name="Laohavisit A."/>
            <person name="Lee Y.H."/>
            <person name="Lumba S."/>
            <person name="McCourt P."/>
            <person name="Mortimer J.C."/>
            <person name="Mutuku J.M."/>
            <person name="Nomura T."/>
            <person name="Sasaki-Sekimoto Y."/>
            <person name="Seto Y."/>
            <person name="Wang Y."/>
            <person name="Wakatake T."/>
            <person name="Sakakibara H."/>
            <person name="Demura T."/>
            <person name="Yamaguchi S."/>
            <person name="Yoneyama K."/>
            <person name="Manabe R.I."/>
            <person name="Nelson D.C."/>
            <person name="Schulman A.H."/>
            <person name="Timko M.P."/>
            <person name="dePamphilis C.W."/>
            <person name="Choi D."/>
            <person name="Shirasu K."/>
        </authorList>
    </citation>
    <scope>NUCLEOTIDE SEQUENCE [LARGE SCALE GENOMIC DNA]</scope>
    <source>
        <strain evidence="4">cv. UVA1</strain>
    </source>
</reference>
<feature type="compositionally biased region" description="Basic and acidic residues" evidence="1">
    <location>
        <begin position="709"/>
        <end position="730"/>
    </location>
</feature>
<feature type="compositionally biased region" description="Basic residues" evidence="1">
    <location>
        <begin position="1"/>
        <end position="12"/>
    </location>
</feature>
<accession>A0A5A7PCT8</accession>
<feature type="compositionally biased region" description="Polar residues" evidence="1">
    <location>
        <begin position="695"/>
        <end position="708"/>
    </location>
</feature>
<feature type="region of interest" description="Disordered" evidence="1">
    <location>
        <begin position="606"/>
        <end position="734"/>
    </location>
</feature>
<comment type="caution">
    <text evidence="3">The sequence shown here is derived from an EMBL/GenBank/DDBJ whole genome shotgun (WGS) entry which is preliminary data.</text>
</comment>
<dbReference type="InterPro" id="IPR038588">
    <property type="entry name" value="XS_domain_sf"/>
</dbReference>
<feature type="compositionally biased region" description="Basic and acidic residues" evidence="1">
    <location>
        <begin position="23"/>
        <end position="36"/>
    </location>
</feature>
<evidence type="ECO:0000313" key="3">
    <source>
        <dbReference type="EMBL" id="GER30639.1"/>
    </source>
</evidence>
<protein>
    <submittedName>
        <fullName evidence="3">Protein SUPPRESSOR OF GENE SILENCING 3</fullName>
    </submittedName>
</protein>
<feature type="compositionally biased region" description="Polar residues" evidence="1">
    <location>
        <begin position="625"/>
        <end position="639"/>
    </location>
</feature>
<feature type="region of interest" description="Disordered" evidence="1">
    <location>
        <begin position="348"/>
        <end position="369"/>
    </location>
</feature>
<dbReference type="GO" id="GO:0031047">
    <property type="term" value="P:regulatory ncRNA-mediated gene silencing"/>
    <property type="evidence" value="ECO:0007669"/>
    <property type="project" value="InterPro"/>
</dbReference>
<sequence length="1059" mass="120685">MSERRYRLRSRGRSPSPRRPPPRHRDLSPPRPRDLSPSRPRNYPSYAPRAKEEYFGGPRTSRRIEKRDDTNREFRSYSPRSPEYVHRDRDKYAAGDRWLKRSPLRIRSPQEFERRDEFKRDNDTSRNMRLPDYDAAAAAGKTYKDGAHIGHLMRSYDEGSYPWDHILDGPRKPDYLSVNDYGRTPDYIRVRERDYYPQCMDNAKPSFALGHGGVDGVVHASNLGGADVSDHRPSVSSSYLNAGTSKLGCAHLEDKRQLEKRNVSLRDEEDHLSEKKRAFFLYQDGSLGVDERAREESYGFKKGNSLLSSQGHLKGDYTHSKEYILVSPGTMEGFPGCCPSRDLDMPSKLSQKGSGLTSQPIGFDGYTGSQFDDTRSTSRLYRLPQEKQDSGLFSEFGRSKIGSTSTRHNDVEENYRDHHVSRNVAFNPAVDECPRMKPPMRDDGQWGPYSFSKVRSMPDDRFDASRSVHARKQECDITDMLGAGSSRLDYDIDDGYREYVSVEKDDRCHHHSRMDVGEWSHDERLDSLLSSGYESHDPSFGRFYDSPSKNLGLEDVDLDETYRRRLRNKHGRDEIYEQDVGIRISADGNGARKIYNREKMGDEIGFANYSKKPRSSRANYEESRQGFSNIANSRPTSSRSHPRKSGSGDIKKRLGPVPHKLHVSQRLFKKHKPSVMKRLAPAPTKKHGPTAIVKSRSSQFPKSIQDSDGSPRTRDEDLLGDHIIHPKPEPPEESEDFKQLVQNAFFKYLKQINEMPGKRKKYLEHGKAGSLKCIVCGRTSVLKQYQKLAAANAINYIQKDHTIQHCHCAHFIKVSLGTESFSCYPLHIYTYMGSVFWNNSDEFAETESLARHAVSSEKVGLRSQHLGLHRALCALMGWKTSEQPSSQWVCEVMSSAESSALKEDLIIWPPVVIVYNSTIDNKNPDGRIIVSPEKLDVQLRDMGFASIVKVCNGKPANQSVVLVKFNGTLSGLQEADRYHKRYLESKHGRDELNQLKSDNQMSAHVPSTNREEDFLYGYLGIVEDLDKLDFDTKKRCVLRSKNEILNIVNNIPLATGGEN</sequence>
<dbReference type="Gene3D" id="3.30.70.2890">
    <property type="entry name" value="XS domain"/>
    <property type="match status" value="1"/>
</dbReference>
<dbReference type="Pfam" id="PF03468">
    <property type="entry name" value="XS"/>
    <property type="match status" value="1"/>
</dbReference>
<feature type="region of interest" description="Disordered" evidence="1">
    <location>
        <begin position="1"/>
        <end position="92"/>
    </location>
</feature>
<dbReference type="OrthoDB" id="777694at2759"/>
<proteinExistence type="predicted"/>
<feature type="compositionally biased region" description="Basic residues" evidence="1">
    <location>
        <begin position="659"/>
        <end position="675"/>
    </location>
</feature>
<evidence type="ECO:0000259" key="2">
    <source>
        <dbReference type="Pfam" id="PF03468"/>
    </source>
</evidence>
<feature type="compositionally biased region" description="Polar residues" evidence="1">
    <location>
        <begin position="348"/>
        <end position="360"/>
    </location>
</feature>
<dbReference type="AlphaFoldDB" id="A0A5A7PCT8"/>
<name>A0A5A7PCT8_STRAF</name>
<dbReference type="Proteomes" id="UP000325081">
    <property type="component" value="Unassembled WGS sequence"/>
</dbReference>
<feature type="compositionally biased region" description="Basic and acidic residues" evidence="1">
    <location>
        <begin position="62"/>
        <end position="75"/>
    </location>
</feature>
<dbReference type="InterPro" id="IPR005380">
    <property type="entry name" value="XS_domain"/>
</dbReference>
<feature type="compositionally biased region" description="Basic and acidic residues" evidence="1">
    <location>
        <begin position="83"/>
        <end position="92"/>
    </location>
</feature>
<keyword evidence="4" id="KW-1185">Reference proteome</keyword>
<feature type="domain" description="XS" evidence="2">
    <location>
        <begin position="903"/>
        <end position="1026"/>
    </location>
</feature>
<dbReference type="PANTHER" id="PTHR46619:SF2">
    <property type="entry name" value="XS DOMAIN PROTEIN"/>
    <property type="match status" value="1"/>
</dbReference>
<gene>
    <name evidence="3" type="ORF">STAS_06590</name>
</gene>
<evidence type="ECO:0000256" key="1">
    <source>
        <dbReference type="SAM" id="MobiDB-lite"/>
    </source>
</evidence>